<keyword evidence="1" id="KW-0446">Lipid-binding</keyword>
<dbReference type="AlphaFoldDB" id="A0A9D1LBR1"/>
<evidence type="ECO:0000256" key="1">
    <source>
        <dbReference type="ARBA" id="ARBA00023121"/>
    </source>
</evidence>
<reference evidence="2" key="1">
    <citation type="submission" date="2020-10" db="EMBL/GenBank/DDBJ databases">
        <authorList>
            <person name="Gilroy R."/>
        </authorList>
    </citation>
    <scope>NUCLEOTIDE SEQUENCE</scope>
    <source>
        <strain evidence="2">ChiHcec3-11533</strain>
    </source>
</reference>
<protein>
    <submittedName>
        <fullName evidence="2">DegV family protein</fullName>
    </submittedName>
</protein>
<dbReference type="InterPro" id="IPR043168">
    <property type="entry name" value="DegV_C"/>
</dbReference>
<dbReference type="NCBIfam" id="TIGR00762">
    <property type="entry name" value="DegV"/>
    <property type="match status" value="1"/>
</dbReference>
<sequence length="280" mass="30972">MVAISADSTCDLSKDLLEQYNIAIAPLYILKEEQAFRDGVDFHPQDIFDHVERTGKLLKTSAVSVQDYIELFSRLRENAEAVVHINLSSEFSACYQNACLAAREVSEVYVVDSRNLSTGSGLVVLAAADLAAQGVPAAQIKEEMDRLTTRVEASFVVERLDYLYKGGRCSALAALGANLLHLKPCIEVRSGKMGVGKKYRGSFDKALREYVTDRLRDRKDIDLHRVFVTHCSCKPETVAMVRKIVLEHCPEAQILETCAGCTISNHCGPNTLGVLFLRKS</sequence>
<dbReference type="Gene3D" id="3.30.1180.10">
    <property type="match status" value="1"/>
</dbReference>
<dbReference type="InterPro" id="IPR050270">
    <property type="entry name" value="DegV_domain_contain"/>
</dbReference>
<gene>
    <name evidence="2" type="ORF">IAB02_00240</name>
</gene>
<dbReference type="PANTHER" id="PTHR33434:SF2">
    <property type="entry name" value="FATTY ACID-BINDING PROTEIN TM_1468"/>
    <property type="match status" value="1"/>
</dbReference>
<accession>A0A9D1LBR1</accession>
<dbReference type="Pfam" id="PF02645">
    <property type="entry name" value="DegV"/>
    <property type="match status" value="1"/>
</dbReference>
<organism evidence="2 3">
    <name type="scientific">Candidatus Pullichristensenella excrementigallinarum</name>
    <dbReference type="NCBI Taxonomy" id="2840907"/>
    <lineage>
        <taxon>Bacteria</taxon>
        <taxon>Bacillati</taxon>
        <taxon>Bacillota</taxon>
        <taxon>Clostridia</taxon>
        <taxon>Candidatus Pullichristensenella</taxon>
    </lineage>
</organism>
<reference evidence="2" key="2">
    <citation type="journal article" date="2021" name="PeerJ">
        <title>Extensive microbial diversity within the chicken gut microbiome revealed by metagenomics and culture.</title>
        <authorList>
            <person name="Gilroy R."/>
            <person name="Ravi A."/>
            <person name="Getino M."/>
            <person name="Pursley I."/>
            <person name="Horton D.L."/>
            <person name="Alikhan N.F."/>
            <person name="Baker D."/>
            <person name="Gharbi K."/>
            <person name="Hall N."/>
            <person name="Watson M."/>
            <person name="Adriaenssens E.M."/>
            <person name="Foster-Nyarko E."/>
            <person name="Jarju S."/>
            <person name="Secka A."/>
            <person name="Antonio M."/>
            <person name="Oren A."/>
            <person name="Chaudhuri R.R."/>
            <person name="La Ragione R."/>
            <person name="Hildebrand F."/>
            <person name="Pallen M.J."/>
        </authorList>
    </citation>
    <scope>NUCLEOTIDE SEQUENCE</scope>
    <source>
        <strain evidence="2">ChiHcec3-11533</strain>
    </source>
</reference>
<dbReference type="SUPFAM" id="SSF82549">
    <property type="entry name" value="DAK1/DegV-like"/>
    <property type="match status" value="1"/>
</dbReference>
<evidence type="ECO:0000313" key="2">
    <source>
        <dbReference type="EMBL" id="HIU32966.1"/>
    </source>
</evidence>
<dbReference type="EMBL" id="DVMU01000005">
    <property type="protein sequence ID" value="HIU32966.1"/>
    <property type="molecule type" value="Genomic_DNA"/>
</dbReference>
<dbReference type="PROSITE" id="PS51482">
    <property type="entry name" value="DEGV"/>
    <property type="match status" value="1"/>
</dbReference>
<comment type="caution">
    <text evidence="2">The sequence shown here is derived from an EMBL/GenBank/DDBJ whole genome shotgun (WGS) entry which is preliminary data.</text>
</comment>
<dbReference type="Proteomes" id="UP000824072">
    <property type="component" value="Unassembled WGS sequence"/>
</dbReference>
<dbReference type="GO" id="GO:0008289">
    <property type="term" value="F:lipid binding"/>
    <property type="evidence" value="ECO:0007669"/>
    <property type="project" value="UniProtKB-KW"/>
</dbReference>
<dbReference type="Gene3D" id="3.40.50.10170">
    <property type="match status" value="1"/>
</dbReference>
<dbReference type="InterPro" id="IPR003797">
    <property type="entry name" value="DegV"/>
</dbReference>
<evidence type="ECO:0000313" key="3">
    <source>
        <dbReference type="Proteomes" id="UP000824072"/>
    </source>
</evidence>
<dbReference type="PANTHER" id="PTHR33434">
    <property type="entry name" value="DEGV DOMAIN-CONTAINING PROTEIN DR_1986-RELATED"/>
    <property type="match status" value="1"/>
</dbReference>
<name>A0A9D1LBR1_9FIRM</name>
<proteinExistence type="predicted"/>